<dbReference type="GO" id="GO:0004519">
    <property type="term" value="F:endonuclease activity"/>
    <property type="evidence" value="ECO:0007669"/>
    <property type="project" value="UniProtKB-KW"/>
</dbReference>
<dbReference type="EMBL" id="BSPB01000005">
    <property type="protein sequence ID" value="GLS13585.1"/>
    <property type="molecule type" value="Genomic_DNA"/>
</dbReference>
<dbReference type="Proteomes" id="UP001156903">
    <property type="component" value="Unassembled WGS sequence"/>
</dbReference>
<dbReference type="RefSeq" id="WP_284306932.1">
    <property type="nucleotide sequence ID" value="NZ_BSPB01000005.1"/>
</dbReference>
<organism evidence="2 3">
    <name type="scientific">Hydrogenophaga electricum</name>
    <dbReference type="NCBI Taxonomy" id="1230953"/>
    <lineage>
        <taxon>Bacteria</taxon>
        <taxon>Pseudomonadati</taxon>
        <taxon>Pseudomonadota</taxon>
        <taxon>Betaproteobacteria</taxon>
        <taxon>Burkholderiales</taxon>
        <taxon>Comamonadaceae</taxon>
        <taxon>Hydrogenophaga</taxon>
    </lineage>
</organism>
<proteinExistence type="predicted"/>
<keyword evidence="2" id="KW-0540">Nuclease</keyword>
<keyword evidence="2" id="KW-0255">Endonuclease</keyword>
<protein>
    <submittedName>
        <fullName evidence="2">Bacteriophage terminase endonuclease subunit</fullName>
    </submittedName>
</protein>
<comment type="caution">
    <text evidence="2">The sequence shown here is derived from an EMBL/GenBank/DDBJ whole genome shotgun (WGS) entry which is preliminary data.</text>
</comment>
<feature type="coiled-coil region" evidence="1">
    <location>
        <begin position="36"/>
        <end position="63"/>
    </location>
</feature>
<evidence type="ECO:0000256" key="1">
    <source>
        <dbReference type="SAM" id="Coils"/>
    </source>
</evidence>
<evidence type="ECO:0000313" key="3">
    <source>
        <dbReference type="Proteomes" id="UP001156903"/>
    </source>
</evidence>
<keyword evidence="1" id="KW-0175">Coiled coil</keyword>
<reference evidence="3" key="1">
    <citation type="journal article" date="2019" name="Int. J. Syst. Evol. Microbiol.">
        <title>The Global Catalogue of Microorganisms (GCM) 10K type strain sequencing project: providing services to taxonomists for standard genome sequencing and annotation.</title>
        <authorList>
            <consortium name="The Broad Institute Genomics Platform"/>
            <consortium name="The Broad Institute Genome Sequencing Center for Infectious Disease"/>
            <person name="Wu L."/>
            <person name="Ma J."/>
        </authorList>
    </citation>
    <scope>NUCLEOTIDE SEQUENCE [LARGE SCALE GENOMIC DNA]</scope>
    <source>
        <strain evidence="3">NBRC 109341</strain>
    </source>
</reference>
<sequence length="235" mass="25537">MGYMERHFRRVQAAKQAATAAAPQATAAEVEGRTQYERMLLLLDTHQQQLRNLQSMEARAEHKAKLLPEYDAYLSGLIAAGTSPQDDVLVTLMLWHFDCALIARALDLAAVALGNNMVMPQQHKRTLPTVVVEETADLMLAGKGIETPLQALEFGAYAGKIVGDADMPDQVRAKLCKAMGRASVAAEISPDETLQVFKRALELDKNAGVKKDIEQLERAIKNAAKQAEAGEEGAG</sequence>
<evidence type="ECO:0000313" key="2">
    <source>
        <dbReference type="EMBL" id="GLS13585.1"/>
    </source>
</evidence>
<keyword evidence="2" id="KW-0378">Hydrolase</keyword>
<dbReference type="InterPro" id="IPR010270">
    <property type="entry name" value="Phage_P2_GpM"/>
</dbReference>
<keyword evidence="3" id="KW-1185">Reference proteome</keyword>
<name>A0ABQ6C4C5_9BURK</name>
<gene>
    <name evidence="2" type="ORF">GCM10007935_10150</name>
</gene>
<accession>A0ABQ6C4C5</accession>
<dbReference type="Pfam" id="PF05944">
    <property type="entry name" value="Phage_term_smal"/>
    <property type="match status" value="1"/>
</dbReference>
<feature type="coiled-coil region" evidence="1">
    <location>
        <begin position="206"/>
        <end position="233"/>
    </location>
</feature>